<dbReference type="STRING" id="28125.HMPREF3202_00278"/>
<reference evidence="2 3" key="1">
    <citation type="submission" date="2016-02" db="EMBL/GenBank/DDBJ databases">
        <authorList>
            <person name="Wen L."/>
            <person name="He K."/>
            <person name="Yang H."/>
        </authorList>
    </citation>
    <scope>NUCLEOTIDE SEQUENCE [LARGE SCALE GENOMIC DNA]</scope>
    <source>
        <strain evidence="2 3">GED7880</strain>
    </source>
</reference>
<protein>
    <submittedName>
        <fullName evidence="2">Uncharacterized protein</fullName>
    </submittedName>
</protein>
<sequence length="62" mass="7334">MASLNNFFNIAVETSLFEYFLIVFRSLIVFIFGNFNSAKINKSFLFWITIRNFAEIKKSKNQ</sequence>
<keyword evidence="1" id="KW-1133">Transmembrane helix</keyword>
<proteinExistence type="predicted"/>
<evidence type="ECO:0000313" key="3">
    <source>
        <dbReference type="Proteomes" id="UP000070093"/>
    </source>
</evidence>
<name>A0A137T0S2_9BACT</name>
<accession>A0A137T0S2</accession>
<evidence type="ECO:0000313" key="2">
    <source>
        <dbReference type="EMBL" id="KXO18247.1"/>
    </source>
</evidence>
<dbReference type="AlphaFoldDB" id="A0A137T0S2"/>
<feature type="transmembrane region" description="Helical" evidence="1">
    <location>
        <begin position="16"/>
        <end position="35"/>
    </location>
</feature>
<comment type="caution">
    <text evidence="2">The sequence shown here is derived from an EMBL/GenBank/DDBJ whole genome shotgun (WGS) entry which is preliminary data.</text>
</comment>
<keyword evidence="1" id="KW-0472">Membrane</keyword>
<keyword evidence="1" id="KW-0812">Transmembrane</keyword>
<dbReference type="Proteomes" id="UP000070093">
    <property type="component" value="Unassembled WGS sequence"/>
</dbReference>
<evidence type="ECO:0000256" key="1">
    <source>
        <dbReference type="SAM" id="Phobius"/>
    </source>
</evidence>
<dbReference type="EMBL" id="LTAG01000014">
    <property type="protein sequence ID" value="KXO18247.1"/>
    <property type="molecule type" value="Genomic_DNA"/>
</dbReference>
<organism evidence="2 3">
    <name type="scientific">Prevotella bivia</name>
    <dbReference type="NCBI Taxonomy" id="28125"/>
    <lineage>
        <taxon>Bacteria</taxon>
        <taxon>Pseudomonadati</taxon>
        <taxon>Bacteroidota</taxon>
        <taxon>Bacteroidia</taxon>
        <taxon>Bacteroidales</taxon>
        <taxon>Prevotellaceae</taxon>
        <taxon>Prevotella</taxon>
    </lineage>
</organism>
<gene>
    <name evidence="2" type="ORF">HMPREF3202_00278</name>
</gene>